<dbReference type="EC" id="1.1.1.58" evidence="1"/>
<proteinExistence type="predicted"/>
<organism evidence="1">
    <name type="scientific">bioreactor metagenome</name>
    <dbReference type="NCBI Taxonomy" id="1076179"/>
    <lineage>
        <taxon>unclassified sequences</taxon>
        <taxon>metagenomes</taxon>
        <taxon>ecological metagenomes</taxon>
    </lineage>
</organism>
<accession>A0A645ILY0</accession>
<name>A0A645ILY0_9ZZZZ</name>
<dbReference type="GO" id="GO:0009026">
    <property type="term" value="F:tagaturonate reductase activity"/>
    <property type="evidence" value="ECO:0007669"/>
    <property type="project" value="UniProtKB-EC"/>
</dbReference>
<dbReference type="Gene3D" id="1.10.1040.10">
    <property type="entry name" value="N-(1-d-carboxylethyl)-l-norvaline Dehydrogenase, domain 2"/>
    <property type="match status" value="1"/>
</dbReference>
<comment type="caution">
    <text evidence="1">The sequence shown here is derived from an EMBL/GenBank/DDBJ whole genome shotgun (WGS) entry which is preliminary data.</text>
</comment>
<dbReference type="EMBL" id="VSSQ01118206">
    <property type="protein sequence ID" value="MPN52267.1"/>
    <property type="molecule type" value="Genomic_DNA"/>
</dbReference>
<protein>
    <submittedName>
        <fullName evidence="1">Altronate oxidoreductase</fullName>
        <ecNumber evidence="1">1.1.1.58</ecNumber>
    </submittedName>
</protein>
<keyword evidence="1" id="KW-0560">Oxidoreductase</keyword>
<gene>
    <name evidence="1" type="primary">uxaB_9</name>
    <name evidence="1" type="ORF">SDC9_199923</name>
</gene>
<dbReference type="InterPro" id="IPR013328">
    <property type="entry name" value="6PGD_dom2"/>
</dbReference>
<dbReference type="AlphaFoldDB" id="A0A645ILY0"/>
<evidence type="ECO:0000313" key="1">
    <source>
        <dbReference type="EMBL" id="MPN52267.1"/>
    </source>
</evidence>
<reference evidence="1" key="1">
    <citation type="submission" date="2019-08" db="EMBL/GenBank/DDBJ databases">
        <authorList>
            <person name="Kucharzyk K."/>
            <person name="Murdoch R.W."/>
            <person name="Higgins S."/>
            <person name="Loffler F."/>
        </authorList>
    </citation>
    <scope>NUCLEOTIDE SEQUENCE</scope>
</reference>
<sequence>MEIVPNDDTAIVDLLKILWSLNDIDTVAKGVLAAEFIWGENLNLIPGLTSKLTFYLRLIDEFGMKEAVRTIVSKRYNLSVNMDFDLPHFE</sequence>